<evidence type="ECO:0000313" key="10">
    <source>
        <dbReference type="Proteomes" id="UP000242447"/>
    </source>
</evidence>
<feature type="transmembrane region" description="Helical" evidence="7">
    <location>
        <begin position="131"/>
        <end position="154"/>
    </location>
</feature>
<evidence type="ECO:0000256" key="1">
    <source>
        <dbReference type="ARBA" id="ARBA00004651"/>
    </source>
</evidence>
<accession>A0A1W6P346</accession>
<sequence length="313" mass="34141">MTSYILKRLLSTIPVMAMIAIFAFAVLRLAPGDPALMIAGEDASADQIAAIRHDLGLDQPFIPQFMSWVGNLLHGDLGLSLYTRQPVAEMIGQRIAPTFTLMLLTLVIAVVFGIVLGVISAWRQNKVTDQLIMLVMVLLFSIPNFVVAYILTWFLGLKLGWLPVQGYTPLGDGLWASMRSLLMPAMALASVYIALIGRITRSAILENLRLDFVRTARAKGVSEGMVLFRHTLKNAAVPIVTIIGSGVGVLMSGSVVTENVFAIPGLGRLTVDAVLRHDYPVIQGVILLFGALYVLVNLAVDIAYTFFDPRIKY</sequence>
<dbReference type="CDD" id="cd06261">
    <property type="entry name" value="TM_PBP2"/>
    <property type="match status" value="1"/>
</dbReference>
<dbReference type="EMBL" id="CP019938">
    <property type="protein sequence ID" value="ARO15811.1"/>
    <property type="molecule type" value="Genomic_DNA"/>
</dbReference>
<evidence type="ECO:0000256" key="3">
    <source>
        <dbReference type="ARBA" id="ARBA00022475"/>
    </source>
</evidence>
<comment type="similarity">
    <text evidence="7">Belongs to the binding-protein-dependent transport system permease family.</text>
</comment>
<dbReference type="PANTHER" id="PTHR43163">
    <property type="entry name" value="DIPEPTIDE TRANSPORT SYSTEM PERMEASE PROTEIN DPPB-RELATED"/>
    <property type="match status" value="1"/>
</dbReference>
<reference evidence="9 10" key="1">
    <citation type="submission" date="2017-02" db="EMBL/GenBank/DDBJ databases">
        <title>Ketogulonicigenium robustum SPU B003 Genome sequencing and assembly.</title>
        <authorList>
            <person name="Li Y."/>
            <person name="Liu L."/>
            <person name="Wang C."/>
            <person name="Zhang M."/>
            <person name="Zhang T."/>
            <person name="Zhang Y."/>
        </authorList>
    </citation>
    <scope>NUCLEOTIDE SEQUENCE [LARGE SCALE GENOMIC DNA]</scope>
    <source>
        <strain evidence="9 10">SPU_B003</strain>
        <plasmid evidence="9 10">unnamed1</plasmid>
    </source>
</reference>
<dbReference type="InterPro" id="IPR035906">
    <property type="entry name" value="MetI-like_sf"/>
</dbReference>
<keyword evidence="2 7" id="KW-0813">Transport</keyword>
<feature type="transmembrane region" description="Helical" evidence="7">
    <location>
        <begin position="235"/>
        <end position="261"/>
    </location>
</feature>
<dbReference type="AlphaFoldDB" id="A0A1W6P346"/>
<keyword evidence="9" id="KW-0614">Plasmid</keyword>
<comment type="subcellular location">
    <subcellularLocation>
        <location evidence="1 7">Cell membrane</location>
        <topology evidence="1 7">Multi-pass membrane protein</topology>
    </subcellularLocation>
</comment>
<dbReference type="PROSITE" id="PS50928">
    <property type="entry name" value="ABC_TM1"/>
    <property type="match status" value="1"/>
</dbReference>
<name>A0A1W6P346_9RHOB</name>
<feature type="transmembrane region" description="Helical" evidence="7">
    <location>
        <begin position="99"/>
        <end position="119"/>
    </location>
</feature>
<dbReference type="PANTHER" id="PTHR43163:SF6">
    <property type="entry name" value="DIPEPTIDE TRANSPORT SYSTEM PERMEASE PROTEIN DPPB-RELATED"/>
    <property type="match status" value="1"/>
</dbReference>
<dbReference type="GO" id="GO:0005886">
    <property type="term" value="C:plasma membrane"/>
    <property type="evidence" value="ECO:0007669"/>
    <property type="project" value="UniProtKB-SubCell"/>
</dbReference>
<evidence type="ECO:0000256" key="4">
    <source>
        <dbReference type="ARBA" id="ARBA00022692"/>
    </source>
</evidence>
<dbReference type="RefSeq" id="WP_085787402.1">
    <property type="nucleotide sequence ID" value="NZ_CP019938.1"/>
</dbReference>
<feature type="transmembrane region" description="Helical" evidence="7">
    <location>
        <begin position="174"/>
        <end position="195"/>
    </location>
</feature>
<gene>
    <name evidence="9" type="primary">ddpB</name>
    <name evidence="9" type="ORF">BVG79_p1000009</name>
</gene>
<organism evidence="9 10">
    <name type="scientific">Ketogulonicigenium robustum</name>
    <dbReference type="NCBI Taxonomy" id="92947"/>
    <lineage>
        <taxon>Bacteria</taxon>
        <taxon>Pseudomonadati</taxon>
        <taxon>Pseudomonadota</taxon>
        <taxon>Alphaproteobacteria</taxon>
        <taxon>Rhodobacterales</taxon>
        <taxon>Roseobacteraceae</taxon>
        <taxon>Ketogulonicigenium</taxon>
    </lineage>
</organism>
<feature type="transmembrane region" description="Helical" evidence="7">
    <location>
        <begin position="12"/>
        <end position="30"/>
    </location>
</feature>
<dbReference type="KEGG" id="kro:BVG79_p1000009"/>
<dbReference type="Proteomes" id="UP000242447">
    <property type="component" value="Plasmid unnamed1"/>
</dbReference>
<dbReference type="GO" id="GO:0071916">
    <property type="term" value="F:dipeptide transmembrane transporter activity"/>
    <property type="evidence" value="ECO:0007669"/>
    <property type="project" value="TreeGrafter"/>
</dbReference>
<dbReference type="Pfam" id="PF00528">
    <property type="entry name" value="BPD_transp_1"/>
    <property type="match status" value="1"/>
</dbReference>
<keyword evidence="4 7" id="KW-0812">Transmembrane</keyword>
<dbReference type="SUPFAM" id="SSF161098">
    <property type="entry name" value="MetI-like"/>
    <property type="match status" value="1"/>
</dbReference>
<evidence type="ECO:0000256" key="2">
    <source>
        <dbReference type="ARBA" id="ARBA00022448"/>
    </source>
</evidence>
<dbReference type="Pfam" id="PF19300">
    <property type="entry name" value="BPD_transp_1_N"/>
    <property type="match status" value="1"/>
</dbReference>
<feature type="domain" description="ABC transmembrane type-1" evidence="8">
    <location>
        <begin position="95"/>
        <end position="304"/>
    </location>
</feature>
<keyword evidence="6 7" id="KW-0472">Membrane</keyword>
<dbReference type="InterPro" id="IPR000515">
    <property type="entry name" value="MetI-like"/>
</dbReference>
<keyword evidence="5 7" id="KW-1133">Transmembrane helix</keyword>
<geneLocation type="plasmid" evidence="9">
    <name>unnamed1</name>
</geneLocation>
<dbReference type="Gene3D" id="1.10.3720.10">
    <property type="entry name" value="MetI-like"/>
    <property type="match status" value="1"/>
</dbReference>
<keyword evidence="10" id="KW-1185">Reference proteome</keyword>
<evidence type="ECO:0000256" key="6">
    <source>
        <dbReference type="ARBA" id="ARBA00023136"/>
    </source>
</evidence>
<proteinExistence type="inferred from homology"/>
<dbReference type="InterPro" id="IPR045621">
    <property type="entry name" value="BPD_transp_1_N"/>
</dbReference>
<dbReference type="OrthoDB" id="9807402at2"/>
<evidence type="ECO:0000256" key="7">
    <source>
        <dbReference type="RuleBase" id="RU363032"/>
    </source>
</evidence>
<evidence type="ECO:0000259" key="8">
    <source>
        <dbReference type="PROSITE" id="PS50928"/>
    </source>
</evidence>
<protein>
    <submittedName>
        <fullName evidence="9">Peptide/nickel transport system permease protein</fullName>
    </submittedName>
</protein>
<evidence type="ECO:0000313" key="9">
    <source>
        <dbReference type="EMBL" id="ARO15811.1"/>
    </source>
</evidence>
<feature type="transmembrane region" description="Helical" evidence="7">
    <location>
        <begin position="281"/>
        <end position="307"/>
    </location>
</feature>
<keyword evidence="3" id="KW-1003">Cell membrane</keyword>
<evidence type="ECO:0000256" key="5">
    <source>
        <dbReference type="ARBA" id="ARBA00022989"/>
    </source>
</evidence>